<sequence length="67" mass="8069">MPHAFRYLFFPTLLFFVLFFFPFFLFLLVVFLVVTRFEGGKKKIERQFLFLLSLLFLKPPTLICSLI</sequence>
<dbReference type="Gramene" id="mRNA:HanXRQr2_Chr14g0627181">
    <property type="protein sequence ID" value="CDS:HanXRQr2_Chr14g0627181.1"/>
    <property type="gene ID" value="HanXRQr2_Chr14g0627181"/>
</dbReference>
<reference evidence="2 4" key="1">
    <citation type="journal article" date="2017" name="Nature">
        <title>The sunflower genome provides insights into oil metabolism, flowering and Asterid evolution.</title>
        <authorList>
            <person name="Badouin H."/>
            <person name="Gouzy J."/>
            <person name="Grassa C.J."/>
            <person name="Murat F."/>
            <person name="Staton S.E."/>
            <person name="Cottret L."/>
            <person name="Lelandais-Briere C."/>
            <person name="Owens G.L."/>
            <person name="Carrere S."/>
            <person name="Mayjonade B."/>
            <person name="Legrand L."/>
            <person name="Gill N."/>
            <person name="Kane N.C."/>
            <person name="Bowers J.E."/>
            <person name="Hubner S."/>
            <person name="Bellec A."/>
            <person name="Berard A."/>
            <person name="Berges H."/>
            <person name="Blanchet N."/>
            <person name="Boniface M.C."/>
            <person name="Brunel D."/>
            <person name="Catrice O."/>
            <person name="Chaidir N."/>
            <person name="Claudel C."/>
            <person name="Donnadieu C."/>
            <person name="Faraut T."/>
            <person name="Fievet G."/>
            <person name="Helmstetter N."/>
            <person name="King M."/>
            <person name="Knapp S.J."/>
            <person name="Lai Z."/>
            <person name="Le Paslier M.C."/>
            <person name="Lippi Y."/>
            <person name="Lorenzon L."/>
            <person name="Mandel J.R."/>
            <person name="Marage G."/>
            <person name="Marchand G."/>
            <person name="Marquand E."/>
            <person name="Bret-Mestries E."/>
            <person name="Morien E."/>
            <person name="Nambeesan S."/>
            <person name="Nguyen T."/>
            <person name="Pegot-Espagnet P."/>
            <person name="Pouilly N."/>
            <person name="Raftis F."/>
            <person name="Sallet E."/>
            <person name="Schiex T."/>
            <person name="Thomas J."/>
            <person name="Vandecasteele C."/>
            <person name="Vares D."/>
            <person name="Vear F."/>
            <person name="Vautrin S."/>
            <person name="Crespi M."/>
            <person name="Mangin B."/>
            <person name="Burke J.M."/>
            <person name="Salse J."/>
            <person name="Munos S."/>
            <person name="Vincourt P."/>
            <person name="Rieseberg L.H."/>
            <person name="Langlade N.B."/>
        </authorList>
    </citation>
    <scope>NUCLEOTIDE SEQUENCE [LARGE SCALE GENOMIC DNA]</scope>
    <source>
        <strain evidence="4">cv. SF193</strain>
        <tissue evidence="2">Leaves</tissue>
    </source>
</reference>
<proteinExistence type="predicted"/>
<feature type="transmembrane region" description="Helical" evidence="1">
    <location>
        <begin position="12"/>
        <end position="34"/>
    </location>
</feature>
<reference evidence="2" key="3">
    <citation type="submission" date="2020-06" db="EMBL/GenBank/DDBJ databases">
        <title>Helianthus annuus Genome sequencing and assembly Release 2.</title>
        <authorList>
            <person name="Gouzy J."/>
            <person name="Langlade N."/>
            <person name="Munos S."/>
        </authorList>
    </citation>
    <scope>NUCLEOTIDE SEQUENCE</scope>
    <source>
        <tissue evidence="2">Leaves</tissue>
    </source>
</reference>
<evidence type="ECO:0000256" key="1">
    <source>
        <dbReference type="SAM" id="Phobius"/>
    </source>
</evidence>
<keyword evidence="1" id="KW-0472">Membrane</keyword>
<reference evidence="3" key="2">
    <citation type="submission" date="2017-02" db="EMBL/GenBank/DDBJ databases">
        <title>Sunflower complete genome.</title>
        <authorList>
            <person name="Langlade N."/>
            <person name="Munos S."/>
        </authorList>
    </citation>
    <scope>NUCLEOTIDE SEQUENCE [LARGE SCALE GENOMIC DNA]</scope>
    <source>
        <tissue evidence="3">Leaves</tissue>
    </source>
</reference>
<dbReference type="InParanoid" id="A0A251SIH7"/>
<dbReference type="Proteomes" id="UP000215914">
    <property type="component" value="Chromosome 14"/>
</dbReference>
<protein>
    <submittedName>
        <fullName evidence="3">Uncharacterized protein</fullName>
    </submittedName>
</protein>
<dbReference type="EMBL" id="MNCJ02000329">
    <property type="protein sequence ID" value="KAF5767677.1"/>
    <property type="molecule type" value="Genomic_DNA"/>
</dbReference>
<name>A0A251SIH7_HELAN</name>
<keyword evidence="4" id="KW-1185">Reference proteome</keyword>
<organism evidence="3 4">
    <name type="scientific">Helianthus annuus</name>
    <name type="common">Common sunflower</name>
    <dbReference type="NCBI Taxonomy" id="4232"/>
    <lineage>
        <taxon>Eukaryota</taxon>
        <taxon>Viridiplantae</taxon>
        <taxon>Streptophyta</taxon>
        <taxon>Embryophyta</taxon>
        <taxon>Tracheophyta</taxon>
        <taxon>Spermatophyta</taxon>
        <taxon>Magnoliopsida</taxon>
        <taxon>eudicotyledons</taxon>
        <taxon>Gunneridae</taxon>
        <taxon>Pentapetalae</taxon>
        <taxon>asterids</taxon>
        <taxon>campanulids</taxon>
        <taxon>Asterales</taxon>
        <taxon>Asteraceae</taxon>
        <taxon>Asteroideae</taxon>
        <taxon>Heliantheae alliance</taxon>
        <taxon>Heliantheae</taxon>
        <taxon>Helianthus</taxon>
    </lineage>
</organism>
<keyword evidence="1" id="KW-0812">Transmembrane</keyword>
<gene>
    <name evidence="3" type="ORF">HannXRQ_Chr14g0432781</name>
    <name evidence="2" type="ORF">HanXRQr2_Chr14g0627181</name>
</gene>
<accession>A0A251SIH7</accession>
<evidence type="ECO:0000313" key="3">
    <source>
        <dbReference type="EMBL" id="OTF97270.1"/>
    </source>
</evidence>
<dbReference type="EMBL" id="CM007903">
    <property type="protein sequence ID" value="OTF97270.1"/>
    <property type="molecule type" value="Genomic_DNA"/>
</dbReference>
<dbReference type="AlphaFoldDB" id="A0A251SIH7"/>
<keyword evidence="1" id="KW-1133">Transmembrane helix</keyword>
<evidence type="ECO:0000313" key="2">
    <source>
        <dbReference type="EMBL" id="KAF5767677.1"/>
    </source>
</evidence>
<evidence type="ECO:0000313" key="4">
    <source>
        <dbReference type="Proteomes" id="UP000215914"/>
    </source>
</evidence>